<sequence>MILFLSFDGVLHTTGNRQPIFTKLGLLEQWLRQHPDVDIVISSKWRHHMGMTELQQLFSQDIQPRIVGVTPTVRQQANDDYWRLTEIFDWLQHCSRDQEWLVLDDGVFPERFNRLVKCNPLLGLTEQNLDSLTHIKRRLLMQPSNQDFMPQARYAAA</sequence>
<organism evidence="1 2">
    <name type="scientific">Methylobacillus methanolivorans</name>
    <dbReference type="NCBI Taxonomy" id="1848927"/>
    <lineage>
        <taxon>Bacteria</taxon>
        <taxon>Pseudomonadati</taxon>
        <taxon>Pseudomonadota</taxon>
        <taxon>Betaproteobacteria</taxon>
        <taxon>Nitrosomonadales</taxon>
        <taxon>Methylophilaceae</taxon>
        <taxon>Methylobacillus</taxon>
    </lineage>
</organism>
<gene>
    <name evidence="1" type="ORF">ACIKP9_02435</name>
</gene>
<proteinExistence type="predicted"/>
<accession>A0ABW8GI69</accession>
<evidence type="ECO:0000313" key="2">
    <source>
        <dbReference type="Proteomes" id="UP001617669"/>
    </source>
</evidence>
<dbReference type="Proteomes" id="UP001617669">
    <property type="component" value="Unassembled WGS sequence"/>
</dbReference>
<protein>
    <submittedName>
        <fullName evidence="1">HAD domain-containing protein</fullName>
    </submittedName>
</protein>
<dbReference type="Pfam" id="PF18143">
    <property type="entry name" value="HAD_SAK_2"/>
    <property type="match status" value="1"/>
</dbReference>
<comment type="caution">
    <text evidence="1">The sequence shown here is derived from an EMBL/GenBank/DDBJ whole genome shotgun (WGS) entry which is preliminary data.</text>
</comment>
<name>A0ABW8GI69_9PROT</name>
<dbReference type="RefSeq" id="WP_400878836.1">
    <property type="nucleotide sequence ID" value="NZ_JBIWXY010000001.1"/>
</dbReference>
<dbReference type="EMBL" id="JBIWXY010000001">
    <property type="protein sequence ID" value="MFJ5445079.1"/>
    <property type="molecule type" value="Genomic_DNA"/>
</dbReference>
<keyword evidence="2" id="KW-1185">Reference proteome</keyword>
<evidence type="ECO:0000313" key="1">
    <source>
        <dbReference type="EMBL" id="MFJ5445079.1"/>
    </source>
</evidence>
<reference evidence="1 2" key="1">
    <citation type="submission" date="2024-11" db="EMBL/GenBank/DDBJ databases">
        <authorList>
            <person name="Kaparullina E.N."/>
            <person name="Delegan Y.A."/>
            <person name="Doronina N.V."/>
        </authorList>
    </citation>
    <scope>NUCLEOTIDE SEQUENCE [LARGE SCALE GENOMIC DNA]</scope>
    <source>
        <strain evidence="1 2">7sh_L</strain>
    </source>
</reference>